<evidence type="ECO:0000313" key="1">
    <source>
        <dbReference type="EMBL" id="KAK3780584.1"/>
    </source>
</evidence>
<organism evidence="1 2">
    <name type="scientific">Elysia crispata</name>
    <name type="common">lettuce slug</name>
    <dbReference type="NCBI Taxonomy" id="231223"/>
    <lineage>
        <taxon>Eukaryota</taxon>
        <taxon>Metazoa</taxon>
        <taxon>Spiralia</taxon>
        <taxon>Lophotrochozoa</taxon>
        <taxon>Mollusca</taxon>
        <taxon>Gastropoda</taxon>
        <taxon>Heterobranchia</taxon>
        <taxon>Euthyneura</taxon>
        <taxon>Panpulmonata</taxon>
        <taxon>Sacoglossa</taxon>
        <taxon>Placobranchoidea</taxon>
        <taxon>Plakobranchidae</taxon>
        <taxon>Elysia</taxon>
    </lineage>
</organism>
<dbReference type="AlphaFoldDB" id="A0AAE1DRV6"/>
<proteinExistence type="predicted"/>
<dbReference type="EMBL" id="JAWDGP010002704">
    <property type="protein sequence ID" value="KAK3780584.1"/>
    <property type="molecule type" value="Genomic_DNA"/>
</dbReference>
<dbReference type="Proteomes" id="UP001283361">
    <property type="component" value="Unassembled WGS sequence"/>
</dbReference>
<protein>
    <submittedName>
        <fullName evidence="1">Uncharacterized protein</fullName>
    </submittedName>
</protein>
<evidence type="ECO:0000313" key="2">
    <source>
        <dbReference type="Proteomes" id="UP001283361"/>
    </source>
</evidence>
<reference evidence="1" key="1">
    <citation type="journal article" date="2023" name="G3 (Bethesda)">
        <title>A reference genome for the long-term kleptoplast-retaining sea slug Elysia crispata morphotype clarki.</title>
        <authorList>
            <person name="Eastman K.E."/>
            <person name="Pendleton A.L."/>
            <person name="Shaikh M.A."/>
            <person name="Suttiyut T."/>
            <person name="Ogas R."/>
            <person name="Tomko P."/>
            <person name="Gavelis G."/>
            <person name="Widhalm J.R."/>
            <person name="Wisecaver J.H."/>
        </authorList>
    </citation>
    <scope>NUCLEOTIDE SEQUENCE</scope>
    <source>
        <strain evidence="1">ECLA1</strain>
    </source>
</reference>
<keyword evidence="2" id="KW-1185">Reference proteome</keyword>
<gene>
    <name evidence="1" type="ORF">RRG08_037522</name>
</gene>
<name>A0AAE1DRV6_9GAST</name>
<sequence>MRVPSALGGDTRRTETEPHLDLDFLGLLRRRGVVDKRASQDEATSHGSSKQCLQWGLSVAVQEQAKIGILNLHSIIVVKGNNGPERRGYYSYSNYNITETL</sequence>
<comment type="caution">
    <text evidence="1">The sequence shown here is derived from an EMBL/GenBank/DDBJ whole genome shotgun (WGS) entry which is preliminary data.</text>
</comment>
<accession>A0AAE1DRV6</accession>